<evidence type="ECO:0000259" key="3">
    <source>
        <dbReference type="Pfam" id="PF00685"/>
    </source>
</evidence>
<dbReference type="Pfam" id="PF00685">
    <property type="entry name" value="Sulfotransfer_1"/>
    <property type="match status" value="1"/>
</dbReference>
<name>A0ABD0JDW4_9CAEN</name>
<dbReference type="AlphaFoldDB" id="A0ABD0JDW4"/>
<protein>
    <recommendedName>
        <fullName evidence="3">Sulfotransferase domain-containing protein</fullName>
    </recommendedName>
</protein>
<reference evidence="4 5" key="1">
    <citation type="journal article" date="2023" name="Sci. Data">
        <title>Genome assembly of the Korean intertidal mud-creeper Batillaria attramentaria.</title>
        <authorList>
            <person name="Patra A.K."/>
            <person name="Ho P.T."/>
            <person name="Jun S."/>
            <person name="Lee S.J."/>
            <person name="Kim Y."/>
            <person name="Won Y.J."/>
        </authorList>
    </citation>
    <scope>NUCLEOTIDE SEQUENCE [LARGE SCALE GENOMIC DNA]</scope>
    <source>
        <strain evidence="4">Wonlab-2016</strain>
    </source>
</reference>
<feature type="non-terminal residue" evidence="4">
    <location>
        <position position="256"/>
    </location>
</feature>
<evidence type="ECO:0000256" key="2">
    <source>
        <dbReference type="ARBA" id="ARBA00022679"/>
    </source>
</evidence>
<comment type="similarity">
    <text evidence="1">Belongs to the sulfotransferase 1 family.</text>
</comment>
<dbReference type="EMBL" id="JACVVK020000484">
    <property type="protein sequence ID" value="KAK7471663.1"/>
    <property type="molecule type" value="Genomic_DNA"/>
</dbReference>
<evidence type="ECO:0000313" key="4">
    <source>
        <dbReference type="EMBL" id="KAK7471663.1"/>
    </source>
</evidence>
<dbReference type="GO" id="GO:0016740">
    <property type="term" value="F:transferase activity"/>
    <property type="evidence" value="ECO:0007669"/>
    <property type="project" value="UniProtKB-KW"/>
</dbReference>
<comment type="caution">
    <text evidence="4">The sequence shown here is derived from an EMBL/GenBank/DDBJ whole genome shotgun (WGS) entry which is preliminary data.</text>
</comment>
<proteinExistence type="inferred from homology"/>
<accession>A0ABD0JDW4</accession>
<dbReference type="InterPro" id="IPR027417">
    <property type="entry name" value="P-loop_NTPase"/>
</dbReference>
<evidence type="ECO:0000313" key="5">
    <source>
        <dbReference type="Proteomes" id="UP001519460"/>
    </source>
</evidence>
<sequence length="256" mass="29570">MSTEDLPRCAMQWKRRHADDPDIHIKKIHNMKLRDDDIFLCSFPKSGTHWVWRILDMVVNKSSEYSHRVVDAGFLDQQHVDSMENMASPRVMSTHLPLTSLPKQVKARRTKLVHVYRDPKAVTVSLYFQWKTSGKVNDITMEKVVDAFNTEKEVDTSRGHVVYHPGHLMTSSIPRPNVKMGQGLQGGAVEEVTLDTSEQACRDLFFVTDFAGQSLGRANKNWFHWMDQVAEFERNHPEVPIFHVSYEELKLVRDPV</sequence>
<gene>
    <name evidence="4" type="ORF">BaRGS_00035710</name>
</gene>
<dbReference type="PANTHER" id="PTHR11783">
    <property type="entry name" value="SULFOTRANSFERASE SULT"/>
    <property type="match status" value="1"/>
</dbReference>
<keyword evidence="5" id="KW-1185">Reference proteome</keyword>
<dbReference type="InterPro" id="IPR000863">
    <property type="entry name" value="Sulfotransferase_dom"/>
</dbReference>
<feature type="domain" description="Sulfotransferase" evidence="3">
    <location>
        <begin position="35"/>
        <end position="250"/>
    </location>
</feature>
<organism evidence="4 5">
    <name type="scientific">Batillaria attramentaria</name>
    <dbReference type="NCBI Taxonomy" id="370345"/>
    <lineage>
        <taxon>Eukaryota</taxon>
        <taxon>Metazoa</taxon>
        <taxon>Spiralia</taxon>
        <taxon>Lophotrochozoa</taxon>
        <taxon>Mollusca</taxon>
        <taxon>Gastropoda</taxon>
        <taxon>Caenogastropoda</taxon>
        <taxon>Sorbeoconcha</taxon>
        <taxon>Cerithioidea</taxon>
        <taxon>Batillariidae</taxon>
        <taxon>Batillaria</taxon>
    </lineage>
</organism>
<dbReference type="Proteomes" id="UP001519460">
    <property type="component" value="Unassembled WGS sequence"/>
</dbReference>
<dbReference type="SUPFAM" id="SSF52540">
    <property type="entry name" value="P-loop containing nucleoside triphosphate hydrolases"/>
    <property type="match status" value="1"/>
</dbReference>
<dbReference type="Gene3D" id="3.40.50.300">
    <property type="entry name" value="P-loop containing nucleotide triphosphate hydrolases"/>
    <property type="match status" value="1"/>
</dbReference>
<evidence type="ECO:0000256" key="1">
    <source>
        <dbReference type="ARBA" id="ARBA00005771"/>
    </source>
</evidence>
<keyword evidence="2" id="KW-0808">Transferase</keyword>